<dbReference type="RefSeq" id="WP_117633528.1">
    <property type="nucleotide sequence ID" value="NZ_BQNJ01000003.1"/>
</dbReference>
<organism evidence="2 3">
    <name type="scientific">Hungatella hathewayi</name>
    <dbReference type="NCBI Taxonomy" id="154046"/>
    <lineage>
        <taxon>Bacteria</taxon>
        <taxon>Bacillati</taxon>
        <taxon>Bacillota</taxon>
        <taxon>Clostridia</taxon>
        <taxon>Lachnospirales</taxon>
        <taxon>Lachnospiraceae</taxon>
        <taxon>Hungatella</taxon>
    </lineage>
</organism>
<dbReference type="PROSITE" id="PS01302">
    <property type="entry name" value="UPF0758"/>
    <property type="match status" value="1"/>
</dbReference>
<accession>A0A374NXB8</accession>
<name>A0A374NXB8_9FIRM</name>
<proteinExistence type="predicted"/>
<protein>
    <submittedName>
        <fullName evidence="2">Uncharacterized protein</fullName>
    </submittedName>
</protein>
<dbReference type="AlphaFoldDB" id="A0A374NXB8"/>
<evidence type="ECO:0000313" key="1">
    <source>
        <dbReference type="EMBL" id="GKH04816.1"/>
    </source>
</evidence>
<gene>
    <name evidence="1" type="ORF">CE91St55_67970</name>
    <name evidence="2" type="ORF">DXD79_31145</name>
</gene>
<dbReference type="EMBL" id="BQNJ01000003">
    <property type="protein sequence ID" value="GKH04816.1"/>
    <property type="molecule type" value="Genomic_DNA"/>
</dbReference>
<comment type="caution">
    <text evidence="2">The sequence shown here is derived from an EMBL/GenBank/DDBJ whole genome shotgun (WGS) entry which is preliminary data.</text>
</comment>
<sequence>MTLSTFRYEFRRRYGVKFKNCILFRNGELYNLDTEESIRFKNLDAALDYEIEGKTIRKFIDEMSMEDLKLTLDGGRGASGELGQSTFKFQDAASITNGRNDKRDLNSRANTQIKEKSVAAALNIFRKMHLDPEREHAFSVDENGYVHNYVHGDAHSVAIMGGRGEMIFHNHPSGGTFSKSDMLSTSLSAEKGIVASCVSGDHIFVKTHKFRANEFVKAVNRAKMQGLNYDDAVGKWLTANQKKYGYHYEFKKAD</sequence>
<evidence type="ECO:0000313" key="2">
    <source>
        <dbReference type="EMBL" id="RGI95753.1"/>
    </source>
</evidence>
<evidence type="ECO:0000313" key="3">
    <source>
        <dbReference type="Proteomes" id="UP000263014"/>
    </source>
</evidence>
<dbReference type="EMBL" id="QSON01000028">
    <property type="protein sequence ID" value="RGI95753.1"/>
    <property type="molecule type" value="Genomic_DNA"/>
</dbReference>
<reference evidence="1" key="2">
    <citation type="submission" date="2022-01" db="EMBL/GenBank/DDBJ databases">
        <title>Novel bile acid biosynthetic pathways are enriched in the microbiome of centenarians.</title>
        <authorList>
            <person name="Sato Y."/>
            <person name="Atarashi K."/>
            <person name="Plichta R.D."/>
            <person name="Arai Y."/>
            <person name="Sasajima S."/>
            <person name="Kearney M.S."/>
            <person name="Suda W."/>
            <person name="Takeshita K."/>
            <person name="Sasaki T."/>
            <person name="Okamoto S."/>
            <person name="Skelly N.A."/>
            <person name="Okamura Y."/>
            <person name="Vlamakis H."/>
            <person name="Li Y."/>
            <person name="Tanoue T."/>
            <person name="Takei H."/>
            <person name="Nittono H."/>
            <person name="Narushima S."/>
            <person name="Irie J."/>
            <person name="Itoh H."/>
            <person name="Moriya K."/>
            <person name="Sugiura Y."/>
            <person name="Suematsu M."/>
            <person name="Moritoki N."/>
            <person name="Shibata S."/>
            <person name="Littman R.D."/>
            <person name="Fischbach A.M."/>
            <person name="Uwamino Y."/>
            <person name="Inoue T."/>
            <person name="Honda A."/>
            <person name="Hattori M."/>
            <person name="Murai T."/>
            <person name="Xavier J.R."/>
            <person name="Hirose N."/>
            <person name="Honda K."/>
        </authorList>
    </citation>
    <scope>NUCLEOTIDE SEQUENCE</scope>
    <source>
        <strain evidence="1">CE91-St55</strain>
    </source>
</reference>
<dbReference type="Proteomes" id="UP001055091">
    <property type="component" value="Unassembled WGS sequence"/>
</dbReference>
<dbReference type="Proteomes" id="UP000263014">
    <property type="component" value="Unassembled WGS sequence"/>
</dbReference>
<reference evidence="2 3" key="1">
    <citation type="submission" date="2018-08" db="EMBL/GenBank/DDBJ databases">
        <title>A genome reference for cultivated species of the human gut microbiota.</title>
        <authorList>
            <person name="Zou Y."/>
            <person name="Xue W."/>
            <person name="Luo G."/>
        </authorList>
    </citation>
    <scope>NUCLEOTIDE SEQUENCE [LARGE SCALE GENOMIC DNA]</scope>
    <source>
        <strain evidence="2 3">TM09-12</strain>
    </source>
</reference>
<dbReference type="InterPro" id="IPR020891">
    <property type="entry name" value="UPF0758_CS"/>
</dbReference>